<dbReference type="STRING" id="575540.Isop_1122"/>
<evidence type="ECO:0000256" key="4">
    <source>
        <dbReference type="ARBA" id="ARBA00022857"/>
    </source>
</evidence>
<dbReference type="GO" id="GO:0006740">
    <property type="term" value="P:NADPH regeneration"/>
    <property type="evidence" value="ECO:0007669"/>
    <property type="project" value="TreeGrafter"/>
</dbReference>
<dbReference type="RefSeq" id="WP_013563999.1">
    <property type="nucleotide sequence ID" value="NC_014962.1"/>
</dbReference>
<dbReference type="GO" id="GO:0050661">
    <property type="term" value="F:NADP binding"/>
    <property type="evidence" value="ECO:0007669"/>
    <property type="project" value="TreeGrafter"/>
</dbReference>
<evidence type="ECO:0000256" key="9">
    <source>
        <dbReference type="ARBA" id="ARBA00076996"/>
    </source>
</evidence>
<dbReference type="InterPro" id="IPR036291">
    <property type="entry name" value="NAD(P)-bd_dom_sf"/>
</dbReference>
<dbReference type="SMART" id="SM01003">
    <property type="entry name" value="AlaDh_PNT_N"/>
    <property type="match status" value="1"/>
</dbReference>
<accession>E8R4W4</accession>
<dbReference type="SUPFAM" id="SSF51735">
    <property type="entry name" value="NAD(P)-binding Rossmann-fold domains"/>
    <property type="match status" value="1"/>
</dbReference>
<keyword evidence="4" id="KW-0521">NADP</keyword>
<evidence type="ECO:0000256" key="5">
    <source>
        <dbReference type="ARBA" id="ARBA00022967"/>
    </source>
</evidence>
<evidence type="ECO:0000256" key="1">
    <source>
        <dbReference type="ARBA" id="ARBA00003943"/>
    </source>
</evidence>
<dbReference type="CDD" id="cd05304">
    <property type="entry name" value="Rubrum_tdh"/>
    <property type="match status" value="1"/>
</dbReference>
<dbReference type="PANTHER" id="PTHR10160:SF19">
    <property type="entry name" value="PROTON-TRANSLOCATING NAD(P)(+) TRANSHYDROGENASE"/>
    <property type="match status" value="1"/>
</dbReference>
<evidence type="ECO:0000259" key="12">
    <source>
        <dbReference type="SMART" id="SM01003"/>
    </source>
</evidence>
<dbReference type="Pfam" id="PF01262">
    <property type="entry name" value="AlaDh_PNT_C"/>
    <property type="match status" value="1"/>
</dbReference>
<evidence type="ECO:0000256" key="3">
    <source>
        <dbReference type="ARBA" id="ARBA00022741"/>
    </source>
</evidence>
<evidence type="ECO:0000256" key="8">
    <source>
        <dbReference type="ARBA" id="ARBA00071353"/>
    </source>
</evidence>
<dbReference type="FunFam" id="3.40.50.720:FF:000188">
    <property type="entry name" value="NAD(P) transhydrogenase alpha subunit 1"/>
    <property type="match status" value="1"/>
</dbReference>
<feature type="domain" description="Alanine dehydrogenase/pyridine nucleotide transhydrogenase NAD(H)-binding" evidence="11">
    <location>
        <begin position="151"/>
        <end position="316"/>
    </location>
</feature>
<dbReference type="EMBL" id="CP002353">
    <property type="protein sequence ID" value="ADV61710.1"/>
    <property type="molecule type" value="Genomic_DNA"/>
</dbReference>
<dbReference type="KEGG" id="ipa:Isop_1122"/>
<keyword evidence="14" id="KW-1185">Reference proteome</keyword>
<dbReference type="AlphaFoldDB" id="E8R4W4"/>
<keyword evidence="3" id="KW-0547">Nucleotide-binding</keyword>
<dbReference type="EC" id="7.1.1.1" evidence="2"/>
<dbReference type="GO" id="GO:0008750">
    <property type="term" value="F:proton-translocating NAD(P)+ transhydrogenase activity"/>
    <property type="evidence" value="ECO:0007669"/>
    <property type="project" value="UniProtKB-EC"/>
</dbReference>
<organism evidence="13 14">
    <name type="scientific">Isosphaera pallida (strain ATCC 43644 / DSM 9630 / IS1B)</name>
    <dbReference type="NCBI Taxonomy" id="575540"/>
    <lineage>
        <taxon>Bacteria</taxon>
        <taxon>Pseudomonadati</taxon>
        <taxon>Planctomycetota</taxon>
        <taxon>Planctomycetia</taxon>
        <taxon>Isosphaerales</taxon>
        <taxon>Isosphaeraceae</taxon>
        <taxon>Isosphaera</taxon>
    </lineage>
</organism>
<dbReference type="eggNOG" id="COG3288">
    <property type="taxonomic scope" value="Bacteria"/>
</dbReference>
<dbReference type="OrthoDB" id="9804592at2"/>
<dbReference type="Pfam" id="PF05222">
    <property type="entry name" value="AlaDh_PNT_N"/>
    <property type="match status" value="1"/>
</dbReference>
<name>E8R4W4_ISOPI</name>
<dbReference type="Proteomes" id="UP000008631">
    <property type="component" value="Chromosome"/>
</dbReference>
<comment type="function">
    <text evidence="1">The transhydrogenation between NADH and NADP is coupled to respiration and ATP hydrolysis and functions as a proton pump across the membrane.</text>
</comment>
<protein>
    <recommendedName>
        <fullName evidence="8">NAD(P) transhydrogenase subunit alpha part 1</fullName>
        <ecNumber evidence="2">7.1.1.1</ecNumber>
    </recommendedName>
    <alternativeName>
        <fullName evidence="10">Nicotinamide nucleotide transhydrogenase subunit alpha 1</fullName>
    </alternativeName>
    <alternativeName>
        <fullName evidence="9">Pyridine nucleotide transhydrogenase subunit alpha 1</fullName>
    </alternativeName>
</protein>
<evidence type="ECO:0000313" key="13">
    <source>
        <dbReference type="EMBL" id="ADV61710.1"/>
    </source>
</evidence>
<evidence type="ECO:0000313" key="14">
    <source>
        <dbReference type="Proteomes" id="UP000008631"/>
    </source>
</evidence>
<dbReference type="HOGENOM" id="CLU_003376_2_1_0"/>
<dbReference type="SMART" id="SM01002">
    <property type="entry name" value="AlaDh_PNT_C"/>
    <property type="match status" value="1"/>
</dbReference>
<evidence type="ECO:0000259" key="11">
    <source>
        <dbReference type="SMART" id="SM01002"/>
    </source>
</evidence>
<keyword evidence="6" id="KW-0520">NAD</keyword>
<dbReference type="GO" id="GO:0005886">
    <property type="term" value="C:plasma membrane"/>
    <property type="evidence" value="ECO:0007669"/>
    <property type="project" value="TreeGrafter"/>
</dbReference>
<sequence>MKLGVLQERRPGETRVALVPAQVPLAANPKTGLEVLVEPGAGLHAGFSDAEYAEKGATIAADRAQVLAQADVLLCVRLPEDSETLVALNGSKTLIGMADPLGNPQLIADLAGRGLRVFALELIPRITRAQNMDVLSSMATVSGYKAVLLAANHLTRMFPMLMTAAGTIPPAKVLVLGAGVAGLQALATARRLGAVTMGYDVRIAAREQVESLGAKFVELDLKADDAEGAGGYAKQLDQSFYDRQRQLLGRVIAECDVVISTAAVPGSKSPLLIDEAAVQGMKSGSVIVDLAAERGGNCALTIPDRTIQAHSITILGPTNLPASVPTHASQLYSRNLVNFITHLSKLGLLGGNSTETDDQIARETLACDRGEVQSVPVRHKLGLPVKTPEAVGS</sequence>
<evidence type="ECO:0000256" key="10">
    <source>
        <dbReference type="ARBA" id="ARBA00084087"/>
    </source>
</evidence>
<dbReference type="FunCoup" id="E8R4W4">
    <property type="interactions" value="217"/>
</dbReference>
<dbReference type="SUPFAM" id="SSF52283">
    <property type="entry name" value="Formate/glycerate dehydrogenase catalytic domain-like"/>
    <property type="match status" value="1"/>
</dbReference>
<evidence type="ECO:0000256" key="6">
    <source>
        <dbReference type="ARBA" id="ARBA00023027"/>
    </source>
</evidence>
<dbReference type="PANTHER" id="PTHR10160">
    <property type="entry name" value="NAD(P) TRANSHYDROGENASE"/>
    <property type="match status" value="1"/>
</dbReference>
<reference evidence="13 14" key="2">
    <citation type="journal article" date="2011" name="Stand. Genomic Sci.">
        <title>Complete genome sequence of Isosphaera pallida type strain (IS1B).</title>
        <authorList>
            <consortium name="US DOE Joint Genome Institute (JGI-PGF)"/>
            <person name="Goker M."/>
            <person name="Cleland D."/>
            <person name="Saunders E."/>
            <person name="Lapidus A."/>
            <person name="Nolan M."/>
            <person name="Lucas S."/>
            <person name="Hammon N."/>
            <person name="Deshpande S."/>
            <person name="Cheng J.F."/>
            <person name="Tapia R."/>
            <person name="Han C."/>
            <person name="Goodwin L."/>
            <person name="Pitluck S."/>
            <person name="Liolios K."/>
            <person name="Pagani I."/>
            <person name="Ivanova N."/>
            <person name="Mavromatis K."/>
            <person name="Pati A."/>
            <person name="Chen A."/>
            <person name="Palaniappan K."/>
            <person name="Land M."/>
            <person name="Hauser L."/>
            <person name="Chang Y.J."/>
            <person name="Jeffries C.D."/>
            <person name="Detter J.C."/>
            <person name="Beck B."/>
            <person name="Woyke T."/>
            <person name="Bristow J."/>
            <person name="Eisen J.A."/>
            <person name="Markowitz V."/>
            <person name="Hugenholtz P."/>
            <person name="Kyrpides N.C."/>
            <person name="Klenk H.P."/>
        </authorList>
    </citation>
    <scope>NUCLEOTIDE SEQUENCE [LARGE SCALE GENOMIC DNA]</scope>
    <source>
        <strain evidence="14">ATCC 43644 / DSM 9630 / IS1B</strain>
    </source>
</reference>
<proteinExistence type="predicted"/>
<dbReference type="InterPro" id="IPR007698">
    <property type="entry name" value="AlaDH/PNT_NAD(H)-bd"/>
</dbReference>
<keyword evidence="5" id="KW-1278">Translocase</keyword>
<dbReference type="InParanoid" id="E8R4W4"/>
<comment type="catalytic activity">
    <reaction evidence="7">
        <text>NAD(+) + NADPH + H(+)(in) = NADH + NADP(+) + H(+)(out)</text>
        <dbReference type="Rhea" id="RHEA:47992"/>
        <dbReference type="ChEBI" id="CHEBI:15378"/>
        <dbReference type="ChEBI" id="CHEBI:57540"/>
        <dbReference type="ChEBI" id="CHEBI:57783"/>
        <dbReference type="ChEBI" id="CHEBI:57945"/>
        <dbReference type="ChEBI" id="CHEBI:58349"/>
        <dbReference type="EC" id="7.1.1.1"/>
    </reaction>
</comment>
<gene>
    <name evidence="13" type="ordered locus">Isop_1122</name>
</gene>
<dbReference type="InterPro" id="IPR007886">
    <property type="entry name" value="AlaDH/PNT_N"/>
</dbReference>
<dbReference type="Gene3D" id="3.40.50.720">
    <property type="entry name" value="NAD(P)-binding Rossmann-like Domain"/>
    <property type="match status" value="2"/>
</dbReference>
<feature type="domain" description="Alanine dehydrogenase/pyridine nucleotide transhydrogenase N-terminal" evidence="12">
    <location>
        <begin position="4"/>
        <end position="142"/>
    </location>
</feature>
<evidence type="ECO:0000256" key="2">
    <source>
        <dbReference type="ARBA" id="ARBA00012943"/>
    </source>
</evidence>
<evidence type="ECO:0000256" key="7">
    <source>
        <dbReference type="ARBA" id="ARBA00048202"/>
    </source>
</evidence>
<reference key="1">
    <citation type="submission" date="2010-11" db="EMBL/GenBank/DDBJ databases">
        <title>The complete sequence of chromosome of Isophaera pallida ATCC 43644.</title>
        <authorList>
            <consortium name="US DOE Joint Genome Institute (JGI-PGF)"/>
            <person name="Lucas S."/>
            <person name="Copeland A."/>
            <person name="Lapidus A."/>
            <person name="Bruce D."/>
            <person name="Goodwin L."/>
            <person name="Pitluck S."/>
            <person name="Kyrpides N."/>
            <person name="Mavromatis K."/>
            <person name="Pagani I."/>
            <person name="Ivanova N."/>
            <person name="Saunders E."/>
            <person name="Brettin T."/>
            <person name="Detter J.C."/>
            <person name="Han C."/>
            <person name="Tapia R."/>
            <person name="Land M."/>
            <person name="Hauser L."/>
            <person name="Markowitz V."/>
            <person name="Cheng J.-F."/>
            <person name="Hugenholtz P."/>
            <person name="Woyke T."/>
            <person name="Wu D."/>
            <person name="Eisen J.A."/>
        </authorList>
    </citation>
    <scope>NUCLEOTIDE SEQUENCE</scope>
    <source>
        <strain>ATCC 43644</strain>
    </source>
</reference>